<keyword evidence="4" id="KW-1185">Reference proteome</keyword>
<dbReference type="AlphaFoldDB" id="A0A3D8HC58"/>
<reference evidence="1 4" key="2">
    <citation type="submission" date="2020-08" db="EMBL/GenBank/DDBJ databases">
        <title>Genome public.</title>
        <authorList>
            <person name="Liu C."/>
            <person name="Sun Q."/>
        </authorList>
    </citation>
    <scope>NUCLEOTIDE SEQUENCE [LARGE SCALE GENOMIC DNA]</scope>
    <source>
        <strain evidence="1 4">426_9</strain>
    </source>
</reference>
<dbReference type="Proteomes" id="UP000256321">
    <property type="component" value="Unassembled WGS sequence"/>
</dbReference>
<evidence type="ECO:0000313" key="1">
    <source>
        <dbReference type="EMBL" id="MBC8602668.1"/>
    </source>
</evidence>
<name>A0A3D8HC58_9BACT</name>
<gene>
    <name evidence="2" type="ORF">DWU89_13545</name>
    <name evidence="1" type="ORF">H8784_13195</name>
</gene>
<accession>A0A3D8HC58</accession>
<organism evidence="2 3">
    <name type="scientific">Parabacteroides acidifaciens</name>
    <dbReference type="NCBI Taxonomy" id="2290935"/>
    <lineage>
        <taxon>Bacteria</taxon>
        <taxon>Pseudomonadati</taxon>
        <taxon>Bacteroidota</taxon>
        <taxon>Bacteroidia</taxon>
        <taxon>Bacteroidales</taxon>
        <taxon>Tannerellaceae</taxon>
        <taxon>Parabacteroides</taxon>
    </lineage>
</organism>
<protein>
    <recommendedName>
        <fullName evidence="5">AraC family transcriptional regulator</fullName>
    </recommendedName>
</protein>
<reference evidence="2 3" key="1">
    <citation type="submission" date="2018-07" db="EMBL/GenBank/DDBJ databases">
        <title>Parabacteroides acidifaciens nov. sp., isolated from human feces.</title>
        <authorList>
            <person name="Wang Y.J."/>
        </authorList>
    </citation>
    <scope>NUCLEOTIDE SEQUENCE [LARGE SCALE GENOMIC DNA]</scope>
    <source>
        <strain evidence="2 3">426-9</strain>
    </source>
</reference>
<evidence type="ECO:0008006" key="5">
    <source>
        <dbReference type="Google" id="ProtNLM"/>
    </source>
</evidence>
<evidence type="ECO:0000313" key="2">
    <source>
        <dbReference type="EMBL" id="RDU48565.1"/>
    </source>
</evidence>
<dbReference type="InterPro" id="IPR014710">
    <property type="entry name" value="RmlC-like_jellyroll"/>
</dbReference>
<comment type="caution">
    <text evidence="2">The sequence shown here is derived from an EMBL/GenBank/DDBJ whole genome shotgun (WGS) entry which is preliminary data.</text>
</comment>
<proteinExistence type="predicted"/>
<dbReference type="Gene3D" id="2.60.120.10">
    <property type="entry name" value="Jelly Rolls"/>
    <property type="match status" value="1"/>
</dbReference>
<dbReference type="SUPFAM" id="SSF51206">
    <property type="entry name" value="cAMP-binding domain-like"/>
    <property type="match status" value="1"/>
</dbReference>
<evidence type="ECO:0000313" key="4">
    <source>
        <dbReference type="Proteomes" id="UP000629596"/>
    </source>
</evidence>
<dbReference type="Proteomes" id="UP000629596">
    <property type="component" value="Unassembled WGS sequence"/>
</dbReference>
<evidence type="ECO:0000313" key="3">
    <source>
        <dbReference type="Proteomes" id="UP000256321"/>
    </source>
</evidence>
<dbReference type="RefSeq" id="WP_115500163.1">
    <property type="nucleotide sequence ID" value="NZ_JACRTI010000034.1"/>
</dbReference>
<dbReference type="EMBL" id="QREV01000034">
    <property type="protein sequence ID" value="RDU48565.1"/>
    <property type="molecule type" value="Genomic_DNA"/>
</dbReference>
<dbReference type="EMBL" id="JACRTI010000034">
    <property type="protein sequence ID" value="MBC8602668.1"/>
    <property type="molecule type" value="Genomic_DNA"/>
</dbReference>
<dbReference type="InterPro" id="IPR018490">
    <property type="entry name" value="cNMP-bd_dom_sf"/>
</dbReference>
<sequence>MIKHFPNQFECRMAKAGEVLCNTEDTGNVLLFVSSGKVAVLSREQAPVIEVDEGYFVLLPAEKSFIATAVTPAQTVLMQAGPLSEIITDDPEWDPDRPVILPIFPSLAKTLYLIEHYHKEERNRLN</sequence>